<dbReference type="PANTHER" id="PTHR43649:SF33">
    <property type="entry name" value="POLYGALACTURONAN_RHAMNOGALACTURONAN-BINDING PROTEIN YTCQ"/>
    <property type="match status" value="1"/>
</dbReference>
<dbReference type="EMBL" id="BAAAHK010000017">
    <property type="protein sequence ID" value="GAA0955658.1"/>
    <property type="molecule type" value="Genomic_DNA"/>
</dbReference>
<keyword evidence="4" id="KW-0564">Palmitate</keyword>
<dbReference type="Proteomes" id="UP001500542">
    <property type="component" value="Unassembled WGS sequence"/>
</dbReference>
<dbReference type="Pfam" id="PF01547">
    <property type="entry name" value="SBP_bac_1"/>
    <property type="match status" value="1"/>
</dbReference>
<comment type="caution">
    <text evidence="7">The sequence shown here is derived from an EMBL/GenBank/DDBJ whole genome shotgun (WGS) entry which is preliminary data.</text>
</comment>
<evidence type="ECO:0000256" key="4">
    <source>
        <dbReference type="ARBA" id="ARBA00023139"/>
    </source>
</evidence>
<keyword evidence="2 6" id="KW-0732">Signal</keyword>
<dbReference type="CDD" id="cd13585">
    <property type="entry name" value="PBP2_TMBP_like"/>
    <property type="match status" value="1"/>
</dbReference>
<dbReference type="PANTHER" id="PTHR43649">
    <property type="entry name" value="ARABINOSE-BINDING PROTEIN-RELATED"/>
    <property type="match status" value="1"/>
</dbReference>
<evidence type="ECO:0000256" key="3">
    <source>
        <dbReference type="ARBA" id="ARBA00023136"/>
    </source>
</evidence>
<dbReference type="Gene3D" id="3.40.190.10">
    <property type="entry name" value="Periplasmic binding protein-like II"/>
    <property type="match status" value="1"/>
</dbReference>
<feature type="chain" id="PRO_5046220006" evidence="6">
    <location>
        <begin position="22"/>
        <end position="439"/>
    </location>
</feature>
<accession>A0ABN1RED2</accession>
<evidence type="ECO:0000313" key="8">
    <source>
        <dbReference type="Proteomes" id="UP001500542"/>
    </source>
</evidence>
<protein>
    <submittedName>
        <fullName evidence="7">Extracellular solute-binding protein</fullName>
    </submittedName>
</protein>
<evidence type="ECO:0000256" key="5">
    <source>
        <dbReference type="ARBA" id="ARBA00023288"/>
    </source>
</evidence>
<evidence type="ECO:0000313" key="7">
    <source>
        <dbReference type="EMBL" id="GAA0955658.1"/>
    </source>
</evidence>
<evidence type="ECO:0000256" key="2">
    <source>
        <dbReference type="ARBA" id="ARBA00022729"/>
    </source>
</evidence>
<feature type="signal peptide" evidence="6">
    <location>
        <begin position="1"/>
        <end position="21"/>
    </location>
</feature>
<dbReference type="RefSeq" id="WP_343978684.1">
    <property type="nucleotide sequence ID" value="NZ_BAAAHK010000017.1"/>
</dbReference>
<gene>
    <name evidence="7" type="ORF">GCM10009554_63770</name>
</gene>
<proteinExistence type="predicted"/>
<keyword evidence="3" id="KW-0472">Membrane</keyword>
<dbReference type="PROSITE" id="PS51257">
    <property type="entry name" value="PROKAR_LIPOPROTEIN"/>
    <property type="match status" value="1"/>
</dbReference>
<keyword evidence="8" id="KW-1185">Reference proteome</keyword>
<sequence>MNLRRSAALGAVLVLALAACSGNDDKASPSGAGSSAAKGEKVTLTYVNWDGGMDKVVDEWNKLNPDIQVKLSKPSGTGYTLYNKLITNNKAGTNPDITEVEYQALPALIANQVVVPIDDYVKGLDAKYDKASLSQVQFEGKTYGVPQNVCPMVFFYRKDVFDKLGLKAPATWAEYATVAAAIHKADPKKFIGNFTAADPGWFAGLAQQAGANWWKADGDTWSVAINDAASKKVADYWDDLIKKGLVSPQPNWSAQWNTDMNNGTIVGWVGAQWGPNQLPSIAKDTAGKWAAAPLPAWTAGDTAVGIWGGETEAVTANSKHPAEAAKFVEWMNSSDAGMDSLIKNVQAFPASPQGQQLPALKTPPPFMSTQPDYNTLMATAAKGVRTFDIWGPNANVTFDSYSNAFGAALQKKTSLSAALDTMQEATVSDMKKLGFQVAG</sequence>
<evidence type="ECO:0000256" key="6">
    <source>
        <dbReference type="SAM" id="SignalP"/>
    </source>
</evidence>
<dbReference type="InterPro" id="IPR006059">
    <property type="entry name" value="SBP"/>
</dbReference>
<keyword evidence="5" id="KW-0449">Lipoprotein</keyword>
<reference evidence="7 8" key="1">
    <citation type="journal article" date="2019" name="Int. J. Syst. Evol. Microbiol.">
        <title>The Global Catalogue of Microorganisms (GCM) 10K type strain sequencing project: providing services to taxonomists for standard genome sequencing and annotation.</title>
        <authorList>
            <consortium name="The Broad Institute Genomics Platform"/>
            <consortium name="The Broad Institute Genome Sequencing Center for Infectious Disease"/>
            <person name="Wu L."/>
            <person name="Ma J."/>
        </authorList>
    </citation>
    <scope>NUCLEOTIDE SEQUENCE [LARGE SCALE GENOMIC DNA]</scope>
    <source>
        <strain evidence="7 8">JCM 10977</strain>
    </source>
</reference>
<organism evidence="7 8">
    <name type="scientific">Kribbella koreensis</name>
    <dbReference type="NCBI Taxonomy" id="57909"/>
    <lineage>
        <taxon>Bacteria</taxon>
        <taxon>Bacillati</taxon>
        <taxon>Actinomycetota</taxon>
        <taxon>Actinomycetes</taxon>
        <taxon>Propionibacteriales</taxon>
        <taxon>Kribbellaceae</taxon>
        <taxon>Kribbella</taxon>
    </lineage>
</organism>
<dbReference type="InterPro" id="IPR050490">
    <property type="entry name" value="Bact_solute-bd_prot1"/>
</dbReference>
<name>A0ABN1RED2_9ACTN</name>
<dbReference type="SUPFAM" id="SSF53850">
    <property type="entry name" value="Periplasmic binding protein-like II"/>
    <property type="match status" value="1"/>
</dbReference>
<keyword evidence="1" id="KW-1003">Cell membrane</keyword>
<evidence type="ECO:0000256" key="1">
    <source>
        <dbReference type="ARBA" id="ARBA00022475"/>
    </source>
</evidence>